<feature type="transmembrane region" description="Helical" evidence="3">
    <location>
        <begin position="56"/>
        <end position="77"/>
    </location>
</feature>
<dbReference type="Gene3D" id="3.40.630.30">
    <property type="match status" value="1"/>
</dbReference>
<protein>
    <recommendedName>
        <fullName evidence="4">N-acetyltransferase domain-containing protein</fullName>
    </recommendedName>
</protein>
<dbReference type="RefSeq" id="XP_033458560.1">
    <property type="nucleotide sequence ID" value="XM_033607765.1"/>
</dbReference>
<reference evidence="6" key="2">
    <citation type="submission" date="2020-04" db="EMBL/GenBank/DDBJ databases">
        <authorList>
            <consortium name="NCBI Genome Project"/>
        </authorList>
    </citation>
    <scope>NUCLEOTIDE SEQUENCE</scope>
    <source>
        <strain evidence="6">CBS 342.82</strain>
    </source>
</reference>
<feature type="region of interest" description="Disordered" evidence="2">
    <location>
        <begin position="257"/>
        <end position="281"/>
    </location>
</feature>
<feature type="domain" description="N-acetyltransferase" evidence="4">
    <location>
        <begin position="88"/>
        <end position="250"/>
    </location>
</feature>
<keyword evidence="3" id="KW-1133">Transmembrane helix</keyword>
<reference evidence="6" key="1">
    <citation type="submission" date="2020-01" db="EMBL/GenBank/DDBJ databases">
        <authorList>
            <consortium name="DOE Joint Genome Institute"/>
            <person name="Haridas S."/>
            <person name="Albert R."/>
            <person name="Binder M."/>
            <person name="Bloem J."/>
            <person name="Labutti K."/>
            <person name="Salamov A."/>
            <person name="Andreopoulos B."/>
            <person name="Baker S.E."/>
            <person name="Barry K."/>
            <person name="Bills G."/>
            <person name="Bluhm B.H."/>
            <person name="Cannon C."/>
            <person name="Castanera R."/>
            <person name="Culley D.E."/>
            <person name="Daum C."/>
            <person name="Ezra D."/>
            <person name="Gonzalez J.B."/>
            <person name="Henrissat B."/>
            <person name="Kuo A."/>
            <person name="Liang C."/>
            <person name="Lipzen A."/>
            <person name="Lutzoni F."/>
            <person name="Magnuson J."/>
            <person name="Mondo S."/>
            <person name="Nolan M."/>
            <person name="Ohm R."/>
            <person name="Pangilinan J."/>
            <person name="Park H.-J."/>
            <person name="Ramirez L."/>
            <person name="Alfaro M."/>
            <person name="Sun H."/>
            <person name="Tritt A."/>
            <person name="Yoshinaga Y."/>
            <person name="Zwiers L.-H."/>
            <person name="Turgeon B.G."/>
            <person name="Goodwin S.B."/>
            <person name="Spatafora J.W."/>
            <person name="Crous P.W."/>
            <person name="Grigoriev I.V."/>
        </authorList>
    </citation>
    <scope>NUCLEOTIDE SEQUENCE</scope>
    <source>
        <strain evidence="6">CBS 342.82</strain>
    </source>
</reference>
<evidence type="ECO:0000256" key="3">
    <source>
        <dbReference type="SAM" id="Phobius"/>
    </source>
</evidence>
<dbReference type="InterPro" id="IPR050769">
    <property type="entry name" value="NAT_camello-type"/>
</dbReference>
<dbReference type="CDD" id="cd04301">
    <property type="entry name" value="NAT_SF"/>
    <property type="match status" value="1"/>
</dbReference>
<dbReference type="GeneID" id="54365564"/>
<keyword evidence="1" id="KW-0808">Transferase</keyword>
<dbReference type="AlphaFoldDB" id="A0A6J3M1Z9"/>
<evidence type="ECO:0000313" key="6">
    <source>
        <dbReference type="RefSeq" id="XP_033458560.1"/>
    </source>
</evidence>
<dbReference type="Proteomes" id="UP000504637">
    <property type="component" value="Unplaced"/>
</dbReference>
<evidence type="ECO:0000256" key="2">
    <source>
        <dbReference type="SAM" id="MobiDB-lite"/>
    </source>
</evidence>
<evidence type="ECO:0000313" key="5">
    <source>
        <dbReference type="Proteomes" id="UP000504637"/>
    </source>
</evidence>
<dbReference type="InterPro" id="IPR016181">
    <property type="entry name" value="Acyl_CoA_acyltransferase"/>
</dbReference>
<organism evidence="6">
    <name type="scientific">Dissoconium aciculare CBS 342.82</name>
    <dbReference type="NCBI Taxonomy" id="1314786"/>
    <lineage>
        <taxon>Eukaryota</taxon>
        <taxon>Fungi</taxon>
        <taxon>Dikarya</taxon>
        <taxon>Ascomycota</taxon>
        <taxon>Pezizomycotina</taxon>
        <taxon>Dothideomycetes</taxon>
        <taxon>Dothideomycetidae</taxon>
        <taxon>Mycosphaerellales</taxon>
        <taxon>Dissoconiaceae</taxon>
        <taxon>Dissoconium</taxon>
    </lineage>
</organism>
<dbReference type="PANTHER" id="PTHR13947">
    <property type="entry name" value="GNAT FAMILY N-ACETYLTRANSFERASE"/>
    <property type="match status" value="1"/>
</dbReference>
<dbReference type="OrthoDB" id="5343688at2759"/>
<keyword evidence="5" id="KW-1185">Reference proteome</keyword>
<evidence type="ECO:0000259" key="4">
    <source>
        <dbReference type="PROSITE" id="PS51186"/>
    </source>
</evidence>
<accession>A0A6J3M1Z9</accession>
<name>A0A6J3M1Z9_9PEZI</name>
<reference evidence="6" key="3">
    <citation type="submission" date="2025-08" db="UniProtKB">
        <authorList>
            <consortium name="RefSeq"/>
        </authorList>
    </citation>
    <scope>IDENTIFICATION</scope>
    <source>
        <strain evidence="6">CBS 342.82</strain>
    </source>
</reference>
<dbReference type="PROSITE" id="PS51186">
    <property type="entry name" value="GNAT"/>
    <property type="match status" value="1"/>
</dbReference>
<sequence length="281" mass="29726">MASPTTTSDRPEEPLADIPSLTTQHTSPSDTAARIAALRLVTDSIAQQRQAANSALLFHPYNLAAAALVLAAVAQLLRAKLHLDWLGVGLSSMGVVMTGMAIVRMVTQGYIARAESYGLDWLDGGGADAAGGVGGGGKEKKKQQQPADVWVTRFGDEVIGAIVVDWRADARTGETQGRIKGWAVRLRYRGRGVGAALLEEVVRAARARGLRGEAEAVVFAEDHANSLRVLPTLYNKQMDDRELSHRRTLARLLLAGDGPAAGAPAGAATTEGTKSSSARRR</sequence>
<feature type="transmembrane region" description="Helical" evidence="3">
    <location>
        <begin position="83"/>
        <end position="103"/>
    </location>
</feature>
<feature type="compositionally biased region" description="Low complexity" evidence="2">
    <location>
        <begin position="257"/>
        <end position="268"/>
    </location>
</feature>
<dbReference type="GO" id="GO:0008080">
    <property type="term" value="F:N-acetyltransferase activity"/>
    <property type="evidence" value="ECO:0007669"/>
    <property type="project" value="InterPro"/>
</dbReference>
<dbReference type="Pfam" id="PF00583">
    <property type="entry name" value="Acetyltransf_1"/>
    <property type="match status" value="1"/>
</dbReference>
<feature type="region of interest" description="Disordered" evidence="2">
    <location>
        <begin position="1"/>
        <end position="29"/>
    </location>
</feature>
<gene>
    <name evidence="6" type="ORF">K489DRAFT_410984</name>
</gene>
<keyword evidence="3" id="KW-0472">Membrane</keyword>
<dbReference type="InterPro" id="IPR000182">
    <property type="entry name" value="GNAT_dom"/>
</dbReference>
<feature type="compositionally biased region" description="Polar residues" evidence="2">
    <location>
        <begin position="20"/>
        <end position="29"/>
    </location>
</feature>
<dbReference type="SUPFAM" id="SSF55729">
    <property type="entry name" value="Acyl-CoA N-acyltransferases (Nat)"/>
    <property type="match status" value="1"/>
</dbReference>
<dbReference type="PANTHER" id="PTHR13947:SF50">
    <property type="entry name" value="ACETYLTRANSFERASE, GNAT FAMILY FAMILY"/>
    <property type="match status" value="1"/>
</dbReference>
<proteinExistence type="predicted"/>
<evidence type="ECO:0000256" key="1">
    <source>
        <dbReference type="ARBA" id="ARBA00022679"/>
    </source>
</evidence>
<feature type="compositionally biased region" description="Polar residues" evidence="2">
    <location>
        <begin position="270"/>
        <end position="281"/>
    </location>
</feature>
<keyword evidence="3" id="KW-0812">Transmembrane</keyword>